<dbReference type="PRINTS" id="PR00081">
    <property type="entry name" value="GDHRDH"/>
</dbReference>
<feature type="region of interest" description="Disordered" evidence="4">
    <location>
        <begin position="1"/>
        <end position="24"/>
    </location>
</feature>
<dbReference type="Pfam" id="PF00106">
    <property type="entry name" value="adh_short"/>
    <property type="match status" value="1"/>
</dbReference>
<comment type="similarity">
    <text evidence="1">Belongs to the short-chain dehydrogenases/reductases (SDR) family.</text>
</comment>
<dbReference type="InterPro" id="IPR002347">
    <property type="entry name" value="SDR_fam"/>
</dbReference>
<organism evidence="5 6">
    <name type="scientific">Ramularia collo-cygni</name>
    <dbReference type="NCBI Taxonomy" id="112498"/>
    <lineage>
        <taxon>Eukaryota</taxon>
        <taxon>Fungi</taxon>
        <taxon>Dikarya</taxon>
        <taxon>Ascomycota</taxon>
        <taxon>Pezizomycotina</taxon>
        <taxon>Dothideomycetes</taxon>
        <taxon>Dothideomycetidae</taxon>
        <taxon>Mycosphaerellales</taxon>
        <taxon>Mycosphaerellaceae</taxon>
        <taxon>Ramularia</taxon>
    </lineage>
</organism>
<evidence type="ECO:0000256" key="4">
    <source>
        <dbReference type="SAM" id="MobiDB-lite"/>
    </source>
</evidence>
<dbReference type="AlphaFoldDB" id="A0A2D3V0D9"/>
<evidence type="ECO:0000256" key="2">
    <source>
        <dbReference type="ARBA" id="ARBA00022857"/>
    </source>
</evidence>
<dbReference type="Gene3D" id="3.40.50.720">
    <property type="entry name" value="NAD(P)-binding Rossmann-like Domain"/>
    <property type="match status" value="1"/>
</dbReference>
<sequence>MTANTKFTKSEAIPPDAKHDPSSLKGKSVIITGGASGIGEQCLQAFVKAGAFVTFGDVADDLGEAIASSLGTEKVAFVHYQLHLFKTALSHSPSNTIDIVLANAGINRSDDITLQTASLPNGDPVEPDLSVLDVNFTGVMYTTKLALYYFPQQPQDDENRDRSIIITGSMASYMDHAQSPQYNASKFGVRGLMRSLRRTGPGEGIRINMIAPWFTDTRIMQGARPQIEAHGIEFVEIEDVGNGVLHLASDKSINGRAISIVPKSVSQRGYLDLEKDDLVEDDFWGLARTARTAERSAELKE</sequence>
<dbReference type="InterPro" id="IPR020904">
    <property type="entry name" value="Sc_DH/Rdtase_CS"/>
</dbReference>
<evidence type="ECO:0000256" key="1">
    <source>
        <dbReference type="ARBA" id="ARBA00006484"/>
    </source>
</evidence>
<proteinExistence type="inferred from homology"/>
<keyword evidence="3" id="KW-0560">Oxidoreductase</keyword>
<protein>
    <submittedName>
        <fullName evidence="5">Related to short-chain alcohol dehydrogenase</fullName>
    </submittedName>
</protein>
<dbReference type="PANTHER" id="PTHR43180">
    <property type="entry name" value="3-OXOACYL-(ACYL-CARRIER-PROTEIN) REDUCTASE (AFU_ORTHOLOGUE AFUA_6G11210)"/>
    <property type="match status" value="1"/>
</dbReference>
<dbReference type="RefSeq" id="XP_023625840.1">
    <property type="nucleotide sequence ID" value="XM_023770072.1"/>
</dbReference>
<evidence type="ECO:0000256" key="3">
    <source>
        <dbReference type="ARBA" id="ARBA00023002"/>
    </source>
</evidence>
<gene>
    <name evidence="5" type="ORF">RCC_04795</name>
</gene>
<dbReference type="EMBL" id="FJUY01000006">
    <property type="protein sequence ID" value="CZT18950.1"/>
    <property type="molecule type" value="Genomic_DNA"/>
</dbReference>
<keyword evidence="2" id="KW-0521">NADP</keyword>
<dbReference type="SUPFAM" id="SSF51735">
    <property type="entry name" value="NAD(P)-binding Rossmann-fold domains"/>
    <property type="match status" value="1"/>
</dbReference>
<dbReference type="STRING" id="112498.A0A2D3V0D9"/>
<name>A0A2D3V0D9_9PEZI</name>
<evidence type="ECO:0000313" key="5">
    <source>
        <dbReference type="EMBL" id="CZT18950.1"/>
    </source>
</evidence>
<dbReference type="Proteomes" id="UP000225277">
    <property type="component" value="Unassembled WGS sequence"/>
</dbReference>
<dbReference type="PANTHER" id="PTHR43180:SF31">
    <property type="entry name" value="CHAIN DEHYDROGENASE_REDUCTASE, PUTATIVE (AFU_ORTHOLOGUE AFUA_2G16570)-RELATED"/>
    <property type="match status" value="1"/>
</dbReference>
<dbReference type="GeneID" id="35599964"/>
<dbReference type="GO" id="GO:0016491">
    <property type="term" value="F:oxidoreductase activity"/>
    <property type="evidence" value="ECO:0007669"/>
    <property type="project" value="UniProtKB-KW"/>
</dbReference>
<accession>A0A2D3V0D9</accession>
<dbReference type="PROSITE" id="PS00061">
    <property type="entry name" value="ADH_SHORT"/>
    <property type="match status" value="1"/>
</dbReference>
<evidence type="ECO:0000313" key="6">
    <source>
        <dbReference type="Proteomes" id="UP000225277"/>
    </source>
</evidence>
<dbReference type="OrthoDB" id="5371740at2759"/>
<keyword evidence="6" id="KW-1185">Reference proteome</keyword>
<dbReference type="InterPro" id="IPR036291">
    <property type="entry name" value="NAD(P)-bd_dom_sf"/>
</dbReference>
<reference evidence="5 6" key="1">
    <citation type="submission" date="2016-03" db="EMBL/GenBank/DDBJ databases">
        <authorList>
            <person name="Ploux O."/>
        </authorList>
    </citation>
    <scope>NUCLEOTIDE SEQUENCE [LARGE SCALE GENOMIC DNA]</scope>
    <source>
        <strain evidence="5 6">URUG2</strain>
    </source>
</reference>